<dbReference type="InterPro" id="IPR019632">
    <property type="entry name" value="DUF2497"/>
</dbReference>
<dbReference type="EMBL" id="JACIEZ010000003">
    <property type="protein sequence ID" value="MBB4064998.1"/>
    <property type="molecule type" value="Genomic_DNA"/>
</dbReference>
<evidence type="ECO:0000313" key="2">
    <source>
        <dbReference type="EMBL" id="MBB4064998.1"/>
    </source>
</evidence>
<dbReference type="Proteomes" id="UP000528286">
    <property type="component" value="Unassembled WGS sequence"/>
</dbReference>
<name>A0A7W6J6V6_9HYPH</name>
<feature type="compositionally biased region" description="Basic and acidic residues" evidence="1">
    <location>
        <begin position="176"/>
        <end position="185"/>
    </location>
</feature>
<sequence>MEEILASIRRIIESNEPDQANSELARLASMDVVEEDQGAALVDEIRLTIEDELPSFVPAARPAPQAAPQNQPVERPVAVSQVRPQPAAAVSPPLAANSPAEQPPAPRREEEARSISLADVAARVRAASERTETARVAPPAPEPETARAVELRAAPVIRPVEAIARPTSAPAQPAAEELRETRSEEPAAAPQIDSLAEAAAALMDEPVTAEERPFEAPKVDLQEQVTSLVSRETGEQVARSFHELAEMVNLTAQRSLDEIAQDLLRPMLQEWLDDNLPTLVERLVREEIERVARGPRR</sequence>
<evidence type="ECO:0000256" key="1">
    <source>
        <dbReference type="SAM" id="MobiDB-lite"/>
    </source>
</evidence>
<feature type="compositionally biased region" description="Low complexity" evidence="1">
    <location>
        <begin position="58"/>
        <end position="72"/>
    </location>
</feature>
<accession>A0A7W6J6V6</accession>
<reference evidence="2 3" key="1">
    <citation type="submission" date="2020-08" db="EMBL/GenBank/DDBJ databases">
        <title>Genomic Encyclopedia of Type Strains, Phase IV (KMG-IV): sequencing the most valuable type-strain genomes for metagenomic binning, comparative biology and taxonomic classification.</title>
        <authorList>
            <person name="Goeker M."/>
        </authorList>
    </citation>
    <scope>NUCLEOTIDE SEQUENCE [LARGE SCALE GENOMIC DNA]</scope>
    <source>
        <strain evidence="2 3">DSM 29853</strain>
    </source>
</reference>
<protein>
    <recommendedName>
        <fullName evidence="4">DUF2497 domain-containing protein</fullName>
    </recommendedName>
</protein>
<comment type="caution">
    <text evidence="2">The sequence shown here is derived from an EMBL/GenBank/DDBJ whole genome shotgun (WGS) entry which is preliminary data.</text>
</comment>
<evidence type="ECO:0008006" key="4">
    <source>
        <dbReference type="Google" id="ProtNLM"/>
    </source>
</evidence>
<dbReference type="AlphaFoldDB" id="A0A7W6J6V6"/>
<gene>
    <name evidence="2" type="ORF">GGR23_002185</name>
</gene>
<proteinExistence type="predicted"/>
<keyword evidence="3" id="KW-1185">Reference proteome</keyword>
<evidence type="ECO:0000313" key="3">
    <source>
        <dbReference type="Proteomes" id="UP000528286"/>
    </source>
</evidence>
<dbReference type="RefSeq" id="WP_343066672.1">
    <property type="nucleotide sequence ID" value="NZ_JACIEZ010000003.1"/>
</dbReference>
<organism evidence="2 3">
    <name type="scientific">Gellertiella hungarica</name>
    <dbReference type="NCBI Taxonomy" id="1572859"/>
    <lineage>
        <taxon>Bacteria</taxon>
        <taxon>Pseudomonadati</taxon>
        <taxon>Pseudomonadota</taxon>
        <taxon>Alphaproteobacteria</taxon>
        <taxon>Hyphomicrobiales</taxon>
        <taxon>Rhizobiaceae</taxon>
        <taxon>Gellertiella</taxon>
    </lineage>
</organism>
<feature type="region of interest" description="Disordered" evidence="1">
    <location>
        <begin position="58"/>
        <end position="148"/>
    </location>
</feature>
<dbReference type="Pfam" id="PF10691">
    <property type="entry name" value="DUF2497"/>
    <property type="match status" value="1"/>
</dbReference>
<feature type="region of interest" description="Disordered" evidence="1">
    <location>
        <begin position="162"/>
        <end position="189"/>
    </location>
</feature>